<evidence type="ECO:0000256" key="8">
    <source>
        <dbReference type="ARBA" id="ARBA00022837"/>
    </source>
</evidence>
<proteinExistence type="predicted"/>
<reference evidence="15 16" key="1">
    <citation type="journal article" date="2007" name="Nature">
        <title>Evolution of genes and genomes on the Drosophila phylogeny.</title>
        <authorList>
            <consortium name="Drosophila 12 Genomes Consortium"/>
            <person name="Clark A.G."/>
            <person name="Eisen M.B."/>
            <person name="Smith D.R."/>
            <person name="Bergman C.M."/>
            <person name="Oliver B."/>
            <person name="Markow T.A."/>
            <person name="Kaufman T.C."/>
            <person name="Kellis M."/>
            <person name="Gelbart W."/>
            <person name="Iyer V.N."/>
            <person name="Pollard D.A."/>
            <person name="Sackton T.B."/>
            <person name="Larracuente A.M."/>
            <person name="Singh N.D."/>
            <person name="Abad J.P."/>
            <person name="Abt D.N."/>
            <person name="Adryan B."/>
            <person name="Aguade M."/>
            <person name="Akashi H."/>
            <person name="Anderson W.W."/>
            <person name="Aquadro C.F."/>
            <person name="Ardell D.H."/>
            <person name="Arguello R."/>
            <person name="Artieri C.G."/>
            <person name="Barbash D.A."/>
            <person name="Barker D."/>
            <person name="Barsanti P."/>
            <person name="Batterham P."/>
            <person name="Batzoglou S."/>
            <person name="Begun D."/>
            <person name="Bhutkar A."/>
            <person name="Blanco E."/>
            <person name="Bosak S.A."/>
            <person name="Bradley R.K."/>
            <person name="Brand A.D."/>
            <person name="Brent M.R."/>
            <person name="Brooks A.N."/>
            <person name="Brown R.H."/>
            <person name="Butlin R.K."/>
            <person name="Caggese C."/>
            <person name="Calvi B.R."/>
            <person name="Bernardo de Carvalho A."/>
            <person name="Caspi A."/>
            <person name="Castrezana S."/>
            <person name="Celniker S.E."/>
            <person name="Chang J.L."/>
            <person name="Chapple C."/>
            <person name="Chatterji S."/>
            <person name="Chinwalla A."/>
            <person name="Civetta A."/>
            <person name="Clifton S.W."/>
            <person name="Comeron J.M."/>
            <person name="Costello J.C."/>
            <person name="Coyne J.A."/>
            <person name="Daub J."/>
            <person name="David R.G."/>
            <person name="Delcher A.L."/>
            <person name="Delehaunty K."/>
            <person name="Do C.B."/>
            <person name="Ebling H."/>
            <person name="Edwards K."/>
            <person name="Eickbush T."/>
            <person name="Evans J.D."/>
            <person name="Filipski A."/>
            <person name="Findeiss S."/>
            <person name="Freyhult E."/>
            <person name="Fulton L."/>
            <person name="Fulton R."/>
            <person name="Garcia A.C."/>
            <person name="Gardiner A."/>
            <person name="Garfield D.A."/>
            <person name="Garvin B.E."/>
            <person name="Gibson G."/>
            <person name="Gilbert D."/>
            <person name="Gnerre S."/>
            <person name="Godfrey J."/>
            <person name="Good R."/>
            <person name="Gotea V."/>
            <person name="Gravely B."/>
            <person name="Greenberg A.J."/>
            <person name="Griffiths-Jones S."/>
            <person name="Gross S."/>
            <person name="Guigo R."/>
            <person name="Gustafson E.A."/>
            <person name="Haerty W."/>
            <person name="Hahn M.W."/>
            <person name="Halligan D.L."/>
            <person name="Halpern A.L."/>
            <person name="Halter G.M."/>
            <person name="Han M.V."/>
            <person name="Heger A."/>
            <person name="Hillier L."/>
            <person name="Hinrichs A.S."/>
            <person name="Holmes I."/>
            <person name="Hoskins R.A."/>
            <person name="Hubisz M.J."/>
            <person name="Hultmark D."/>
            <person name="Huntley M.A."/>
            <person name="Jaffe D.B."/>
            <person name="Jagadeeshan S."/>
            <person name="Jeck W.R."/>
            <person name="Johnson J."/>
            <person name="Jones C.D."/>
            <person name="Jordan W.C."/>
            <person name="Karpen G.H."/>
            <person name="Kataoka E."/>
            <person name="Keightley P.D."/>
            <person name="Kheradpour P."/>
            <person name="Kirkness E.F."/>
            <person name="Koerich L.B."/>
            <person name="Kristiansen K."/>
            <person name="Kudrna D."/>
            <person name="Kulathinal R.J."/>
            <person name="Kumar S."/>
            <person name="Kwok R."/>
            <person name="Lander E."/>
            <person name="Langley C.H."/>
            <person name="Lapoint R."/>
            <person name="Lazzaro B.P."/>
            <person name="Lee S.J."/>
            <person name="Levesque L."/>
            <person name="Li R."/>
            <person name="Lin C.F."/>
            <person name="Lin M.F."/>
            <person name="Lindblad-Toh K."/>
            <person name="Llopart A."/>
            <person name="Long M."/>
            <person name="Low L."/>
            <person name="Lozovsky E."/>
            <person name="Lu J."/>
            <person name="Luo M."/>
            <person name="Machado C.A."/>
            <person name="Makalowski W."/>
            <person name="Marzo M."/>
            <person name="Matsuda M."/>
            <person name="Matzkin L."/>
            <person name="McAllister B."/>
            <person name="McBride C.S."/>
            <person name="McKernan B."/>
            <person name="McKernan K."/>
            <person name="Mendez-Lago M."/>
            <person name="Minx P."/>
            <person name="Mollenhauer M.U."/>
            <person name="Montooth K."/>
            <person name="Mount S.M."/>
            <person name="Mu X."/>
            <person name="Myers E."/>
            <person name="Negre B."/>
            <person name="Newfeld S."/>
            <person name="Nielsen R."/>
            <person name="Noor M.A."/>
            <person name="O'Grady P."/>
            <person name="Pachter L."/>
            <person name="Papaceit M."/>
            <person name="Parisi M.J."/>
            <person name="Parisi M."/>
            <person name="Parts L."/>
            <person name="Pedersen J.S."/>
            <person name="Pesole G."/>
            <person name="Phillippy A.M."/>
            <person name="Ponting C.P."/>
            <person name="Pop M."/>
            <person name="Porcelli D."/>
            <person name="Powell J.R."/>
            <person name="Prohaska S."/>
            <person name="Pruitt K."/>
            <person name="Puig M."/>
            <person name="Quesneville H."/>
            <person name="Ram K.R."/>
            <person name="Rand D."/>
            <person name="Rasmussen M.D."/>
            <person name="Reed L.K."/>
            <person name="Reenan R."/>
            <person name="Reily A."/>
            <person name="Remington K.A."/>
            <person name="Rieger T.T."/>
            <person name="Ritchie M.G."/>
            <person name="Robin C."/>
            <person name="Rogers Y.H."/>
            <person name="Rohde C."/>
            <person name="Rozas J."/>
            <person name="Rubenfield M.J."/>
            <person name="Ruiz A."/>
            <person name="Russo S."/>
            <person name="Salzberg S.L."/>
            <person name="Sanchez-Gracia A."/>
            <person name="Saranga D.J."/>
            <person name="Sato H."/>
            <person name="Schaeffer S.W."/>
            <person name="Schatz M.C."/>
            <person name="Schlenke T."/>
            <person name="Schwartz R."/>
            <person name="Segarra C."/>
            <person name="Singh R.S."/>
            <person name="Sirot L."/>
            <person name="Sirota M."/>
            <person name="Sisneros N.B."/>
            <person name="Smith C.D."/>
            <person name="Smith T.F."/>
            <person name="Spieth J."/>
            <person name="Stage D.E."/>
            <person name="Stark A."/>
            <person name="Stephan W."/>
            <person name="Strausberg R.L."/>
            <person name="Strempel S."/>
            <person name="Sturgill D."/>
            <person name="Sutton G."/>
            <person name="Sutton G.G."/>
            <person name="Tao W."/>
            <person name="Teichmann S."/>
            <person name="Tobari Y.N."/>
            <person name="Tomimura Y."/>
            <person name="Tsolas J.M."/>
            <person name="Valente V.L."/>
            <person name="Venter E."/>
            <person name="Venter J.C."/>
            <person name="Vicario S."/>
            <person name="Vieira F.G."/>
            <person name="Vilella A.J."/>
            <person name="Villasante A."/>
            <person name="Walenz B."/>
            <person name="Wang J."/>
            <person name="Wasserman M."/>
            <person name="Watts T."/>
            <person name="Wilson D."/>
            <person name="Wilson R.K."/>
            <person name="Wing R.A."/>
            <person name="Wolfner M.F."/>
            <person name="Wong A."/>
            <person name="Wong G.K."/>
            <person name="Wu C.I."/>
            <person name="Wu G."/>
            <person name="Yamamoto D."/>
            <person name="Yang H.P."/>
            <person name="Yang S.P."/>
            <person name="Yorke J.A."/>
            <person name="Yoshida K."/>
            <person name="Zdobnov E."/>
            <person name="Zhang P."/>
            <person name="Zhang Y."/>
            <person name="Zimin A.V."/>
            <person name="Baldwin J."/>
            <person name="Abdouelleil A."/>
            <person name="Abdulkadir J."/>
            <person name="Abebe A."/>
            <person name="Abera B."/>
            <person name="Abreu J."/>
            <person name="Acer S.C."/>
            <person name="Aftuck L."/>
            <person name="Alexander A."/>
            <person name="An P."/>
            <person name="Anderson E."/>
            <person name="Anderson S."/>
            <person name="Arachi H."/>
            <person name="Azer M."/>
            <person name="Bachantsang P."/>
            <person name="Barry A."/>
            <person name="Bayul T."/>
            <person name="Berlin A."/>
            <person name="Bessette D."/>
            <person name="Bloom T."/>
            <person name="Blye J."/>
            <person name="Boguslavskiy L."/>
            <person name="Bonnet C."/>
            <person name="Boukhgalter B."/>
            <person name="Bourzgui I."/>
            <person name="Brown A."/>
            <person name="Cahill P."/>
            <person name="Channer S."/>
            <person name="Cheshatsang Y."/>
            <person name="Chuda L."/>
            <person name="Citroen M."/>
            <person name="Collymore A."/>
            <person name="Cooke P."/>
            <person name="Costello M."/>
            <person name="D'Aco K."/>
            <person name="Daza R."/>
            <person name="De Haan G."/>
            <person name="DeGray S."/>
            <person name="DeMaso C."/>
            <person name="Dhargay N."/>
            <person name="Dooley K."/>
            <person name="Dooley E."/>
            <person name="Doricent M."/>
            <person name="Dorje P."/>
            <person name="Dorjee K."/>
            <person name="Dupes A."/>
            <person name="Elong R."/>
            <person name="Falk J."/>
            <person name="Farina A."/>
            <person name="Faro S."/>
            <person name="Ferguson D."/>
            <person name="Fisher S."/>
            <person name="Foley C.D."/>
            <person name="Franke A."/>
            <person name="Friedrich D."/>
            <person name="Gadbois L."/>
            <person name="Gearin G."/>
            <person name="Gearin C.R."/>
            <person name="Giannoukos G."/>
            <person name="Goode T."/>
            <person name="Graham J."/>
            <person name="Grandbois E."/>
            <person name="Grewal S."/>
            <person name="Gyaltsen K."/>
            <person name="Hafez N."/>
            <person name="Hagos B."/>
            <person name="Hall J."/>
            <person name="Henson C."/>
            <person name="Hollinger A."/>
            <person name="Honan T."/>
            <person name="Huard M.D."/>
            <person name="Hughes L."/>
            <person name="Hurhula B."/>
            <person name="Husby M.E."/>
            <person name="Kamat A."/>
            <person name="Kanga B."/>
            <person name="Kashin S."/>
            <person name="Khazanovich D."/>
            <person name="Kisner P."/>
            <person name="Lance K."/>
            <person name="Lara M."/>
            <person name="Lee W."/>
            <person name="Lennon N."/>
            <person name="Letendre F."/>
            <person name="LeVine R."/>
            <person name="Lipovsky A."/>
            <person name="Liu X."/>
            <person name="Liu J."/>
            <person name="Liu S."/>
            <person name="Lokyitsang T."/>
            <person name="Lokyitsang Y."/>
            <person name="Lubonja R."/>
            <person name="Lui A."/>
            <person name="MacDonald P."/>
            <person name="Magnisalis V."/>
            <person name="Maru K."/>
            <person name="Matthews C."/>
            <person name="McCusker W."/>
            <person name="McDonough S."/>
            <person name="Mehta T."/>
            <person name="Meldrim J."/>
            <person name="Meneus L."/>
            <person name="Mihai O."/>
            <person name="Mihalev A."/>
            <person name="Mihova T."/>
            <person name="Mittelman R."/>
            <person name="Mlenga V."/>
            <person name="Montmayeur A."/>
            <person name="Mulrain L."/>
            <person name="Navidi A."/>
            <person name="Naylor J."/>
            <person name="Negash T."/>
            <person name="Nguyen T."/>
            <person name="Nguyen N."/>
            <person name="Nicol R."/>
            <person name="Norbu C."/>
            <person name="Norbu N."/>
            <person name="Novod N."/>
            <person name="O'Neill B."/>
            <person name="Osman S."/>
            <person name="Markiewicz E."/>
            <person name="Oyono O.L."/>
            <person name="Patti C."/>
            <person name="Phunkhang P."/>
            <person name="Pierre F."/>
            <person name="Priest M."/>
            <person name="Raghuraman S."/>
            <person name="Rege F."/>
            <person name="Reyes R."/>
            <person name="Rise C."/>
            <person name="Rogov P."/>
            <person name="Ross K."/>
            <person name="Ryan E."/>
            <person name="Settipalli S."/>
            <person name="Shea T."/>
            <person name="Sherpa N."/>
            <person name="Shi L."/>
            <person name="Shih D."/>
            <person name="Sparrow T."/>
            <person name="Spaulding J."/>
            <person name="Stalker J."/>
            <person name="Stange-Thomann N."/>
            <person name="Stavropoulos S."/>
            <person name="Stone C."/>
            <person name="Strader C."/>
            <person name="Tesfaye S."/>
            <person name="Thomson T."/>
            <person name="Thoulutsang Y."/>
            <person name="Thoulutsang D."/>
            <person name="Topham K."/>
            <person name="Topping I."/>
            <person name="Tsamla T."/>
            <person name="Vassiliev H."/>
            <person name="Vo A."/>
            <person name="Wangchuk T."/>
            <person name="Wangdi T."/>
            <person name="Weiand M."/>
            <person name="Wilkinson J."/>
            <person name="Wilson A."/>
            <person name="Yadav S."/>
            <person name="Young G."/>
            <person name="Yu Q."/>
            <person name="Zembek L."/>
            <person name="Zhong D."/>
            <person name="Zimmer A."/>
            <person name="Zwirko Z."/>
            <person name="Jaffe D.B."/>
            <person name="Alvarez P."/>
            <person name="Brockman W."/>
            <person name="Butler J."/>
            <person name="Chin C."/>
            <person name="Gnerre S."/>
            <person name="Grabherr M."/>
            <person name="Kleber M."/>
            <person name="Mauceli E."/>
            <person name="MacCallum I."/>
        </authorList>
    </citation>
    <scope>NUCLEOTIDE SEQUENCE [LARGE SCALE GENOMIC DNA]</scope>
    <source>
        <strain evidence="16">Tucson 14024-0371.13</strain>
    </source>
</reference>
<dbReference type="EC" id="3.1.1.4" evidence="3"/>
<evidence type="ECO:0000256" key="9">
    <source>
        <dbReference type="ARBA" id="ARBA00022963"/>
    </source>
</evidence>
<protein>
    <recommendedName>
        <fullName evidence="4">Phospholipase A2</fullName>
        <ecNumber evidence="3">3.1.1.4</ecNumber>
    </recommendedName>
    <alternativeName>
        <fullName evidence="12">Phosphatidylcholine 2-acylhydrolase</fullName>
    </alternativeName>
</protein>
<dbReference type="Proteomes" id="UP000007801">
    <property type="component" value="Unassembled WGS sequence"/>
</dbReference>
<evidence type="ECO:0000256" key="12">
    <source>
        <dbReference type="ARBA" id="ARBA00029903"/>
    </source>
</evidence>
<dbReference type="InterPro" id="IPR016090">
    <property type="entry name" value="PLA2-like_dom"/>
</dbReference>
<dbReference type="GO" id="GO:0004623">
    <property type="term" value="F:phospholipase A2 activity"/>
    <property type="evidence" value="ECO:0007669"/>
    <property type="project" value="UniProtKB-EC"/>
</dbReference>
<dbReference type="FunFam" id="1.20.90.10:FF:000002">
    <property type="entry name" value="Phospholipase A2 group III"/>
    <property type="match status" value="1"/>
</dbReference>
<dbReference type="EMBL" id="CH902619">
    <property type="protein sequence ID" value="EDV36437.1"/>
    <property type="molecule type" value="Genomic_DNA"/>
</dbReference>
<dbReference type="InterPro" id="IPR033113">
    <property type="entry name" value="PLA2_histidine"/>
</dbReference>
<dbReference type="Gene3D" id="1.20.90.10">
    <property type="entry name" value="Phospholipase A2 domain"/>
    <property type="match status" value="1"/>
</dbReference>
<sequence length="172" mass="19186">MCSRALLLAAFLTVACVAQVLGIGVIVPGTKWCGPGNVADNYNDLGTERELDVCCRAHDNCQEKISPYDEAYGLRNDGVFPIFSCECEAAFRSCLTSLHSYHSLALGRIYYSSKEVCFGYGHPTVSCAETQRHLFEKRCLSYRVDEGKPKIWQFYDLALYTHVTGSEEDSDD</sequence>
<dbReference type="Pfam" id="PF05826">
    <property type="entry name" value="Phospholip_A2_2"/>
    <property type="match status" value="1"/>
</dbReference>
<dbReference type="GO" id="GO:0006644">
    <property type="term" value="P:phospholipid metabolic process"/>
    <property type="evidence" value="ECO:0007669"/>
    <property type="project" value="InterPro"/>
</dbReference>
<comment type="cofactor">
    <cofactor evidence="1">
        <name>Ca(2+)</name>
        <dbReference type="ChEBI" id="CHEBI:29108"/>
    </cofactor>
</comment>
<dbReference type="GO" id="GO:0016042">
    <property type="term" value="P:lipid catabolic process"/>
    <property type="evidence" value="ECO:0007669"/>
    <property type="project" value="UniProtKB-KW"/>
</dbReference>
<dbReference type="FunCoup" id="B3MDQ2">
    <property type="interactions" value="80"/>
</dbReference>
<dbReference type="PANTHER" id="PTHR12253">
    <property type="entry name" value="RH14732P"/>
    <property type="match status" value="1"/>
</dbReference>
<keyword evidence="8" id="KW-0106">Calcium</keyword>
<organism evidence="15 16">
    <name type="scientific">Drosophila ananassae</name>
    <name type="common">Fruit fly</name>
    <dbReference type="NCBI Taxonomy" id="7217"/>
    <lineage>
        <taxon>Eukaryota</taxon>
        <taxon>Metazoa</taxon>
        <taxon>Ecdysozoa</taxon>
        <taxon>Arthropoda</taxon>
        <taxon>Hexapoda</taxon>
        <taxon>Insecta</taxon>
        <taxon>Pterygota</taxon>
        <taxon>Neoptera</taxon>
        <taxon>Endopterygota</taxon>
        <taxon>Diptera</taxon>
        <taxon>Brachycera</taxon>
        <taxon>Muscomorpha</taxon>
        <taxon>Ephydroidea</taxon>
        <taxon>Drosophilidae</taxon>
        <taxon>Drosophila</taxon>
        <taxon>Sophophora</taxon>
    </lineage>
</organism>
<keyword evidence="7 15" id="KW-0378">Hydrolase</keyword>
<dbReference type="KEGG" id="dan:6494812"/>
<keyword evidence="5" id="KW-0964">Secreted</keyword>
<gene>
    <name evidence="15" type="primary">Dana\GF11953</name>
    <name evidence="15" type="synonym">dana_GLEANR_11968</name>
    <name evidence="15" type="ORF">GF11953</name>
</gene>
<dbReference type="InterPro" id="IPR036444">
    <property type="entry name" value="PLipase_A2_dom_sf"/>
</dbReference>
<keyword evidence="11" id="KW-1015">Disulfide bond</keyword>
<dbReference type="GO" id="GO:0005576">
    <property type="term" value="C:extracellular region"/>
    <property type="evidence" value="ECO:0007669"/>
    <property type="project" value="UniProtKB-SubCell"/>
</dbReference>
<dbReference type="SMR" id="B3MDQ2"/>
<evidence type="ECO:0000256" key="10">
    <source>
        <dbReference type="ARBA" id="ARBA00023098"/>
    </source>
</evidence>
<feature type="chain" id="PRO_5002790141" description="Phospholipase A2" evidence="13">
    <location>
        <begin position="23"/>
        <end position="172"/>
    </location>
</feature>
<dbReference type="PhylomeDB" id="B3MDQ2"/>
<feature type="domain" description="Phospholipase A2-like central" evidence="14">
    <location>
        <begin position="26"/>
        <end position="119"/>
    </location>
</feature>
<dbReference type="AlphaFoldDB" id="B3MDQ2"/>
<dbReference type="GeneID" id="6494812"/>
<evidence type="ECO:0000256" key="4">
    <source>
        <dbReference type="ARBA" id="ARBA00021721"/>
    </source>
</evidence>
<dbReference type="OrthoDB" id="10059604at2759"/>
<name>B3MDQ2_DROAN</name>
<evidence type="ECO:0000256" key="1">
    <source>
        <dbReference type="ARBA" id="ARBA00001913"/>
    </source>
</evidence>
<dbReference type="eggNOG" id="ENOG502S1MS">
    <property type="taxonomic scope" value="Eukaryota"/>
</dbReference>
<evidence type="ECO:0000313" key="15">
    <source>
        <dbReference type="EMBL" id="EDV36437.1"/>
    </source>
</evidence>
<dbReference type="InParanoid" id="B3MDQ2"/>
<dbReference type="PROSITE" id="PS00118">
    <property type="entry name" value="PA2_HIS"/>
    <property type="match status" value="1"/>
</dbReference>
<dbReference type="GO" id="GO:0050482">
    <property type="term" value="P:arachidonate secretion"/>
    <property type="evidence" value="ECO:0007669"/>
    <property type="project" value="InterPro"/>
</dbReference>
<dbReference type="HOGENOM" id="CLU_118255_0_0_1"/>
<feature type="signal peptide" evidence="13">
    <location>
        <begin position="1"/>
        <end position="22"/>
    </location>
</feature>
<evidence type="ECO:0000259" key="14">
    <source>
        <dbReference type="Pfam" id="PF05826"/>
    </source>
</evidence>
<evidence type="ECO:0000256" key="3">
    <source>
        <dbReference type="ARBA" id="ARBA00013278"/>
    </source>
</evidence>
<accession>B3MDQ2</accession>
<evidence type="ECO:0000313" key="16">
    <source>
        <dbReference type="Proteomes" id="UP000007801"/>
    </source>
</evidence>
<dbReference type="STRING" id="7217.B3MDQ2"/>
<dbReference type="SUPFAM" id="SSF48619">
    <property type="entry name" value="Phospholipase A2, PLA2"/>
    <property type="match status" value="1"/>
</dbReference>
<evidence type="ECO:0000256" key="6">
    <source>
        <dbReference type="ARBA" id="ARBA00022723"/>
    </source>
</evidence>
<evidence type="ECO:0000256" key="5">
    <source>
        <dbReference type="ARBA" id="ARBA00022525"/>
    </source>
</evidence>
<keyword evidence="16" id="KW-1185">Reference proteome</keyword>
<comment type="subcellular location">
    <subcellularLocation>
        <location evidence="2">Secreted</location>
    </subcellularLocation>
</comment>
<dbReference type="GO" id="GO:0046872">
    <property type="term" value="F:metal ion binding"/>
    <property type="evidence" value="ECO:0007669"/>
    <property type="project" value="UniProtKB-KW"/>
</dbReference>
<keyword evidence="10" id="KW-0443">Lipid metabolism</keyword>
<evidence type="ECO:0000256" key="13">
    <source>
        <dbReference type="SAM" id="SignalP"/>
    </source>
</evidence>
<dbReference type="PROSITE" id="PS51257">
    <property type="entry name" value="PROKAR_LIPOPROTEIN"/>
    <property type="match status" value="1"/>
</dbReference>
<evidence type="ECO:0000256" key="11">
    <source>
        <dbReference type="ARBA" id="ARBA00023157"/>
    </source>
</evidence>
<keyword evidence="13" id="KW-0732">Signal</keyword>
<evidence type="ECO:0000256" key="2">
    <source>
        <dbReference type="ARBA" id="ARBA00004613"/>
    </source>
</evidence>
<keyword evidence="9" id="KW-0442">Lipid degradation</keyword>
<dbReference type="OMA" id="LAFYTHP"/>
<keyword evidence="6" id="KW-0479">Metal-binding</keyword>
<evidence type="ECO:0000256" key="7">
    <source>
        <dbReference type="ARBA" id="ARBA00022801"/>
    </source>
</evidence>